<feature type="transmembrane region" description="Helical" evidence="2">
    <location>
        <begin position="29"/>
        <end position="48"/>
    </location>
</feature>
<proteinExistence type="predicted"/>
<sequence>MIIRRRPGSPPAAPPGRHVRTGTRARGRLGVLAAAVPIGLVASGTLVWSSSHAAFVDTTDNPGNSWGTGVVQLGSDRTTTALFTTASEGPLVPGSAGYKCITVTYTGNVDTADTGVRLYGALTTGSAELADALRITVETSATSLATPPDADCRPTFDASPITYATRALSAFPTGYGTGIGDANVDGLGDWRPSATTDRSRTYRISYSLPAGPHPSSLQGKEVGMTFTWEVRSDDTPGA</sequence>
<organism evidence="3 4">
    <name type="scientific">Geodermatophilus obscurus</name>
    <dbReference type="NCBI Taxonomy" id="1861"/>
    <lineage>
        <taxon>Bacteria</taxon>
        <taxon>Bacillati</taxon>
        <taxon>Actinomycetota</taxon>
        <taxon>Actinomycetes</taxon>
        <taxon>Geodermatophilales</taxon>
        <taxon>Geodermatophilaceae</taxon>
        <taxon>Geodermatophilus</taxon>
    </lineage>
</organism>
<reference evidence="3 4" key="1">
    <citation type="submission" date="2016-12" db="EMBL/GenBank/DDBJ databases">
        <authorList>
            <person name="Song W.-J."/>
            <person name="Kurnit D.M."/>
        </authorList>
    </citation>
    <scope>NUCLEOTIDE SEQUENCE [LARGE SCALE GENOMIC DNA]</scope>
    <source>
        <strain evidence="3 4">DSM 43162</strain>
    </source>
</reference>
<gene>
    <name evidence="3" type="ORF">SAMN05660350_01973</name>
</gene>
<keyword evidence="2" id="KW-1133">Transmembrane helix</keyword>
<name>A0A1M7TML1_9ACTN</name>
<evidence type="ECO:0008006" key="5">
    <source>
        <dbReference type="Google" id="ProtNLM"/>
    </source>
</evidence>
<keyword evidence="2" id="KW-0812">Transmembrane</keyword>
<accession>A0A1M7TML1</accession>
<dbReference type="AlphaFoldDB" id="A0A1M7TML1"/>
<protein>
    <recommendedName>
        <fullName evidence="5">SipW-cognate class signal peptide</fullName>
    </recommendedName>
</protein>
<dbReference type="Proteomes" id="UP000184428">
    <property type="component" value="Unassembled WGS sequence"/>
</dbReference>
<feature type="region of interest" description="Disordered" evidence="1">
    <location>
        <begin position="1"/>
        <end position="21"/>
    </location>
</feature>
<evidence type="ECO:0000313" key="3">
    <source>
        <dbReference type="EMBL" id="SHN71888.1"/>
    </source>
</evidence>
<dbReference type="EMBL" id="FRDM01000007">
    <property type="protein sequence ID" value="SHN71888.1"/>
    <property type="molecule type" value="Genomic_DNA"/>
</dbReference>
<evidence type="ECO:0000256" key="2">
    <source>
        <dbReference type="SAM" id="Phobius"/>
    </source>
</evidence>
<keyword evidence="2" id="KW-0472">Membrane</keyword>
<evidence type="ECO:0000256" key="1">
    <source>
        <dbReference type="SAM" id="MobiDB-lite"/>
    </source>
</evidence>
<evidence type="ECO:0000313" key="4">
    <source>
        <dbReference type="Proteomes" id="UP000184428"/>
    </source>
</evidence>